<evidence type="ECO:0000256" key="10">
    <source>
        <dbReference type="RuleBase" id="RU000492"/>
    </source>
</evidence>
<dbReference type="CDD" id="cd18787">
    <property type="entry name" value="SF2_C_DEAD"/>
    <property type="match status" value="1"/>
</dbReference>
<dbReference type="SUPFAM" id="SSF52540">
    <property type="entry name" value="P-loop containing nucleoside triphosphate hydrolases"/>
    <property type="match status" value="1"/>
</dbReference>
<dbReference type="InterPro" id="IPR014001">
    <property type="entry name" value="Helicase_ATP-bd"/>
</dbReference>
<dbReference type="GO" id="GO:0005634">
    <property type="term" value="C:nucleus"/>
    <property type="evidence" value="ECO:0007669"/>
    <property type="project" value="UniProtKB-SubCell"/>
</dbReference>
<dbReference type="FunFam" id="3.40.50.300:FF:000111">
    <property type="entry name" value="DEAD-box ATP-dependent RNA helicase"/>
    <property type="match status" value="1"/>
</dbReference>
<dbReference type="Pfam" id="PF00271">
    <property type="entry name" value="Helicase_C"/>
    <property type="match status" value="1"/>
</dbReference>
<dbReference type="Proteomes" id="UP000001542">
    <property type="component" value="Unassembled WGS sequence"/>
</dbReference>
<evidence type="ECO:0000259" key="12">
    <source>
        <dbReference type="PROSITE" id="PS51194"/>
    </source>
</evidence>
<keyword evidence="6 10" id="KW-0067">ATP-binding</keyword>
<evidence type="ECO:0000259" key="13">
    <source>
        <dbReference type="PROSITE" id="PS51195"/>
    </source>
</evidence>
<dbReference type="InterPro" id="IPR014014">
    <property type="entry name" value="RNA_helicase_DEAD_Q_motif"/>
</dbReference>
<keyword evidence="3 10" id="KW-0547">Nucleotide-binding</keyword>
<evidence type="ECO:0000256" key="7">
    <source>
        <dbReference type="ARBA" id="ARBA00023242"/>
    </source>
</evidence>
<evidence type="ECO:0000256" key="3">
    <source>
        <dbReference type="ARBA" id="ARBA00022741"/>
    </source>
</evidence>
<dbReference type="eggNOG" id="KOG0329">
    <property type="taxonomic scope" value="Eukaryota"/>
</dbReference>
<dbReference type="OMA" id="YAHVEPK"/>
<evidence type="ECO:0000256" key="1">
    <source>
        <dbReference type="ARBA" id="ARBA00004123"/>
    </source>
</evidence>
<dbReference type="GO" id="GO:0003724">
    <property type="term" value="F:RNA helicase activity"/>
    <property type="evidence" value="ECO:0000318"/>
    <property type="project" value="GO_Central"/>
</dbReference>
<evidence type="ECO:0000313" key="15">
    <source>
        <dbReference type="Proteomes" id="UP000001542"/>
    </source>
</evidence>
<dbReference type="PROSITE" id="PS00039">
    <property type="entry name" value="DEAD_ATP_HELICASE"/>
    <property type="match status" value="1"/>
</dbReference>
<accession>A2F468</accession>
<feature type="domain" description="Helicase C-terminal" evidence="12">
    <location>
        <begin position="255"/>
        <end position="416"/>
    </location>
</feature>
<feature type="domain" description="Helicase ATP-binding" evidence="11">
    <location>
        <begin position="69"/>
        <end position="243"/>
    </location>
</feature>
<feature type="short sequence motif" description="Q motif" evidence="9">
    <location>
        <begin position="38"/>
        <end position="66"/>
    </location>
</feature>
<dbReference type="SMART" id="SM00487">
    <property type="entry name" value="DEXDc"/>
    <property type="match status" value="1"/>
</dbReference>
<dbReference type="GO" id="GO:0005524">
    <property type="term" value="F:ATP binding"/>
    <property type="evidence" value="ECO:0007669"/>
    <property type="project" value="UniProtKB-KW"/>
</dbReference>
<reference evidence="14" key="2">
    <citation type="journal article" date="2007" name="Science">
        <title>Draft genome sequence of the sexually transmitted pathogen Trichomonas vaginalis.</title>
        <authorList>
            <person name="Carlton J.M."/>
            <person name="Hirt R.P."/>
            <person name="Silva J.C."/>
            <person name="Delcher A.L."/>
            <person name="Schatz M."/>
            <person name="Zhao Q."/>
            <person name="Wortman J.R."/>
            <person name="Bidwell S.L."/>
            <person name="Alsmark U.C.M."/>
            <person name="Besteiro S."/>
            <person name="Sicheritz-Ponten T."/>
            <person name="Noel C.J."/>
            <person name="Dacks J.B."/>
            <person name="Foster P.G."/>
            <person name="Simillion C."/>
            <person name="Van de Peer Y."/>
            <person name="Miranda-Saavedra D."/>
            <person name="Barton G.J."/>
            <person name="Westrop G.D."/>
            <person name="Mueller S."/>
            <person name="Dessi D."/>
            <person name="Fiori P.L."/>
            <person name="Ren Q."/>
            <person name="Paulsen I."/>
            <person name="Zhang H."/>
            <person name="Bastida-Corcuera F.D."/>
            <person name="Simoes-Barbosa A."/>
            <person name="Brown M.T."/>
            <person name="Hayes R.D."/>
            <person name="Mukherjee M."/>
            <person name="Okumura C.Y."/>
            <person name="Schneider R."/>
            <person name="Smith A.J."/>
            <person name="Vanacova S."/>
            <person name="Villalvazo M."/>
            <person name="Haas B.J."/>
            <person name="Pertea M."/>
            <person name="Feldblyum T.V."/>
            <person name="Utterback T.R."/>
            <person name="Shu C.L."/>
            <person name="Osoegawa K."/>
            <person name="de Jong P.J."/>
            <person name="Hrdy I."/>
            <person name="Horvathova L."/>
            <person name="Zubacova Z."/>
            <person name="Dolezal P."/>
            <person name="Malik S.B."/>
            <person name="Logsdon J.M. Jr."/>
            <person name="Henze K."/>
            <person name="Gupta A."/>
            <person name="Wang C.C."/>
            <person name="Dunne R.L."/>
            <person name="Upcroft J.A."/>
            <person name="Upcroft P."/>
            <person name="White O."/>
            <person name="Salzberg S.L."/>
            <person name="Tang P."/>
            <person name="Chiu C.-H."/>
            <person name="Lee Y.-S."/>
            <person name="Embley T.M."/>
            <person name="Coombs G.H."/>
            <person name="Mottram J.C."/>
            <person name="Tachezy J."/>
            <person name="Fraser-Liggett C.M."/>
            <person name="Johnson P.J."/>
        </authorList>
    </citation>
    <scope>NUCLEOTIDE SEQUENCE [LARGE SCALE GENOMIC DNA]</scope>
    <source>
        <strain evidence="14">G3</strain>
    </source>
</reference>
<dbReference type="GO" id="GO:0016787">
    <property type="term" value="F:hydrolase activity"/>
    <property type="evidence" value="ECO:0007669"/>
    <property type="project" value="UniProtKB-KW"/>
</dbReference>
<keyword evidence="4 10" id="KW-0378">Hydrolase</keyword>
<keyword evidence="7" id="KW-0539">Nucleus</keyword>
<proteinExistence type="inferred from homology"/>
<organism evidence="14 15">
    <name type="scientific">Trichomonas vaginalis (strain ATCC PRA-98 / G3)</name>
    <dbReference type="NCBI Taxonomy" id="412133"/>
    <lineage>
        <taxon>Eukaryota</taxon>
        <taxon>Metamonada</taxon>
        <taxon>Parabasalia</taxon>
        <taxon>Trichomonadida</taxon>
        <taxon>Trichomonadidae</taxon>
        <taxon>Trichomonas</taxon>
    </lineage>
</organism>
<evidence type="ECO:0000256" key="8">
    <source>
        <dbReference type="ARBA" id="ARBA00038213"/>
    </source>
</evidence>
<dbReference type="OrthoDB" id="10265785at2759"/>
<comment type="similarity">
    <text evidence="8">Belongs to the DEAD box helicase family. DECD subfamily.</text>
</comment>
<evidence type="ECO:0000256" key="6">
    <source>
        <dbReference type="ARBA" id="ARBA00022840"/>
    </source>
</evidence>
<evidence type="ECO:0000313" key="14">
    <source>
        <dbReference type="EMBL" id="EAY00315.1"/>
    </source>
</evidence>
<comment type="subcellular location">
    <subcellularLocation>
        <location evidence="1">Nucleus</location>
    </subcellularLocation>
</comment>
<dbReference type="KEGG" id="tva:4758134"/>
<dbReference type="VEuPathDB" id="TrichDB:TVAGG3_1002400"/>
<dbReference type="PANTHER" id="PTHR47958">
    <property type="entry name" value="ATP-DEPENDENT RNA HELICASE DBP3"/>
    <property type="match status" value="1"/>
</dbReference>
<protein>
    <recommendedName>
        <fullName evidence="2">RNA helicase</fullName>
        <ecNumber evidence="2">3.6.4.13</ecNumber>
    </recommendedName>
</protein>
<evidence type="ECO:0000259" key="11">
    <source>
        <dbReference type="PROSITE" id="PS51192"/>
    </source>
</evidence>
<evidence type="ECO:0000256" key="2">
    <source>
        <dbReference type="ARBA" id="ARBA00012552"/>
    </source>
</evidence>
<evidence type="ECO:0000256" key="5">
    <source>
        <dbReference type="ARBA" id="ARBA00022806"/>
    </source>
</evidence>
<dbReference type="EMBL" id="DS113606">
    <property type="protein sequence ID" value="EAY00315.1"/>
    <property type="molecule type" value="Genomic_DNA"/>
</dbReference>
<dbReference type="Gene3D" id="3.40.50.300">
    <property type="entry name" value="P-loop containing nucleotide triphosphate hydrolases"/>
    <property type="match status" value="2"/>
</dbReference>
<dbReference type="InParanoid" id="A2F468"/>
<feature type="domain" description="DEAD-box RNA helicase Q" evidence="13">
    <location>
        <begin position="38"/>
        <end position="66"/>
    </location>
</feature>
<dbReference type="SMR" id="A2F468"/>
<dbReference type="AlphaFoldDB" id="A2F468"/>
<keyword evidence="5 10" id="KW-0347">Helicase</keyword>
<dbReference type="GO" id="GO:0003729">
    <property type="term" value="F:mRNA binding"/>
    <property type="evidence" value="ECO:0000318"/>
    <property type="project" value="GO_Central"/>
</dbReference>
<keyword evidence="15" id="KW-1185">Reference proteome</keyword>
<dbReference type="RefSeq" id="XP_001313244.1">
    <property type="nucleotide sequence ID" value="XM_001313243.1"/>
</dbReference>
<dbReference type="EC" id="3.6.4.13" evidence="2"/>
<dbReference type="InterPro" id="IPR001650">
    <property type="entry name" value="Helicase_C-like"/>
</dbReference>
<dbReference type="VEuPathDB" id="TrichDB:TVAG_179860"/>
<dbReference type="STRING" id="5722.A2F468"/>
<dbReference type="InterPro" id="IPR011545">
    <property type="entry name" value="DEAD/DEAH_box_helicase_dom"/>
</dbReference>
<evidence type="ECO:0000256" key="9">
    <source>
        <dbReference type="PROSITE-ProRule" id="PRU00552"/>
    </source>
</evidence>
<dbReference type="InterPro" id="IPR000629">
    <property type="entry name" value="RNA-helicase_DEAD-box_CS"/>
</dbReference>
<reference evidence="14" key="1">
    <citation type="submission" date="2006-10" db="EMBL/GenBank/DDBJ databases">
        <authorList>
            <person name="Amadeo P."/>
            <person name="Zhao Q."/>
            <person name="Wortman J."/>
            <person name="Fraser-Liggett C."/>
            <person name="Carlton J."/>
        </authorList>
    </citation>
    <scope>NUCLEOTIDE SEQUENCE</scope>
    <source>
        <strain evidence="14">G3</strain>
    </source>
</reference>
<dbReference type="PROSITE" id="PS51195">
    <property type="entry name" value="Q_MOTIF"/>
    <property type="match status" value="1"/>
</dbReference>
<dbReference type="PROSITE" id="PS51194">
    <property type="entry name" value="HELICASE_CTER"/>
    <property type="match status" value="1"/>
</dbReference>
<gene>
    <name evidence="14" type="ORF">TVAG_179860</name>
</gene>
<dbReference type="Pfam" id="PF00270">
    <property type="entry name" value="DEAD"/>
    <property type="match status" value="1"/>
</dbReference>
<dbReference type="SMART" id="SM00490">
    <property type="entry name" value="HELICc"/>
    <property type="match status" value="1"/>
</dbReference>
<evidence type="ECO:0000256" key="4">
    <source>
        <dbReference type="ARBA" id="ARBA00022801"/>
    </source>
</evidence>
<sequence length="420" mass="47527">MADPLDAELLNYEDDSTVDAAPHKEKEQRGHYVGVHTTGFREFLLKPELMHAISDCGFEHPSQVQQECIPHALLGTDIICQGKSGMGKTAVFVISVLQQLDPVPGEVSCLTIAPTRELAFQIATEFQRFTKFMPGVDSVVFYGGIPKATNIATLKEKKPCIVVATPGRCLDLIKEKDVLDVSKVKFFVIDEADKVFEKQDMKDTVDKIYNRLPKDKQVLLFSATMPDSMKEICRSFTHNATEVYVDDDKKLTLHGLQQYYVKLAENEKNRKLVEILENYKFNQVVIFLDKKERAKNLTQLLNECGHPTIAISGNMTQEDRIRAFSEFKQFKHRILVATDLIARGIDVERVNIVINYDMPDSTDTYLHRVGRAGRFGTKGLAISFVVTEEDVAMQKKIQDRFELKIEQLPASIAPDTYMNA</sequence>
<dbReference type="FunCoup" id="A2F468">
    <property type="interactions" value="1030"/>
</dbReference>
<name>A2F468_TRIV3</name>
<dbReference type="InterPro" id="IPR027417">
    <property type="entry name" value="P-loop_NTPase"/>
</dbReference>
<dbReference type="PROSITE" id="PS51192">
    <property type="entry name" value="HELICASE_ATP_BIND_1"/>
    <property type="match status" value="1"/>
</dbReference>